<dbReference type="STRING" id="695850.A0A067C1Y6"/>
<protein>
    <submittedName>
        <fullName evidence="1">Uncharacterized protein</fullName>
    </submittedName>
</protein>
<dbReference type="GO" id="GO:0070939">
    <property type="term" value="C:Dsl1/NZR complex"/>
    <property type="evidence" value="ECO:0007669"/>
    <property type="project" value="TreeGrafter"/>
</dbReference>
<proteinExistence type="predicted"/>
<reference evidence="1 2" key="1">
    <citation type="journal article" date="2013" name="PLoS Genet.">
        <title>Distinctive expansion of potential virulence genes in the genome of the oomycete fish pathogen Saprolegnia parasitica.</title>
        <authorList>
            <person name="Jiang R.H."/>
            <person name="de Bruijn I."/>
            <person name="Haas B.J."/>
            <person name="Belmonte R."/>
            <person name="Lobach L."/>
            <person name="Christie J."/>
            <person name="van den Ackerveken G."/>
            <person name="Bottin A."/>
            <person name="Bulone V."/>
            <person name="Diaz-Moreno S.M."/>
            <person name="Dumas B."/>
            <person name="Fan L."/>
            <person name="Gaulin E."/>
            <person name="Govers F."/>
            <person name="Grenville-Briggs L.J."/>
            <person name="Horner N.R."/>
            <person name="Levin J.Z."/>
            <person name="Mammella M."/>
            <person name="Meijer H.J."/>
            <person name="Morris P."/>
            <person name="Nusbaum C."/>
            <person name="Oome S."/>
            <person name="Phillips A.J."/>
            <person name="van Rooyen D."/>
            <person name="Rzeszutek E."/>
            <person name="Saraiva M."/>
            <person name="Secombes C.J."/>
            <person name="Seidl M.F."/>
            <person name="Snel B."/>
            <person name="Stassen J.H."/>
            <person name="Sykes S."/>
            <person name="Tripathy S."/>
            <person name="van den Berg H."/>
            <person name="Vega-Arreguin J.C."/>
            <person name="Wawra S."/>
            <person name="Young S.K."/>
            <person name="Zeng Q."/>
            <person name="Dieguez-Uribeondo J."/>
            <person name="Russ C."/>
            <person name="Tyler B.M."/>
            <person name="van West P."/>
        </authorList>
    </citation>
    <scope>NUCLEOTIDE SEQUENCE [LARGE SCALE GENOMIC DNA]</scope>
    <source>
        <strain evidence="1 2">CBS 223.65</strain>
    </source>
</reference>
<dbReference type="GeneID" id="24141830"/>
<dbReference type="KEGG" id="spar:SPRG_20810"/>
<dbReference type="VEuPathDB" id="FungiDB:SPRG_20810"/>
<dbReference type="AlphaFoldDB" id="A0A067C1Y6"/>
<dbReference type="PANTHER" id="PTHR15922">
    <property type="entry name" value="NEUROBLASTOMA-AMPLIFIED SEQUENCE"/>
    <property type="match status" value="1"/>
</dbReference>
<sequence length="830" mass="89287">MLEREDVGAYALPACSDEAGGSESAEMADEVLSLYASAHGTSFVLGLPSGAHLCDAGEIKSLPFLPSTVAMSADGATVVGWLNPSCVSVYYEGRALMSRVVDMPSTPWRTFVLRSRVVGPHLFEFVLLVVCANGHLLHLRIQNNVEHCTEVANVTQWHPTLTSCALDVPAGLFVLAGGVRSASAHMAHASSLSLWKLSLDGEPSAELQDFTTVLDDDASVAQLELESMPSGLWSSAKALLGLPTASETVTQGHITAIALSPNGQTVALTDRAGRVSLRLVDTSAVLIPWAHVAETPTRSMCWFDSHLVLAQSDGSLHACSLNVESTALETTHVVVTASPVRVMGVAVAPRDASGFYYASRNASGEVLLASFAELPLEVAYQRRVALGCFDEALALAMKHDTLDRDVVHKAAAAAEPNVARRIEAHLAHISDSAWVLQYVASTLEASAADCAALWRFGLRLDPTFGVLGRLLDLLETYLALVHVETAATPAMPLDELLANESLAPFFHPSLLEAFLDATMFETALAIAKDGRVAALGLLLERYGFELLPDRLTLLSALPLTLDPAEYAHLLPSVPPHGVDAYYTWQHGMAPLRPIPGVPMDEDEWTAHVEPLATQAIAIAAWFSDRAVAIETQFGQLESAKALLDLALLCLGEGPARDDVAVLQGHVSTFAAYVYDCCVDVPLEWTLTHWLTLSDAEKLAPLVSQPLEIAADVVRRGLFSEAQLAKFVACLSMDEIAHFKYVAEMVQLSCPRRANRILKTDSLLLETALAACFGFTLAGRDAPTEFIEVAWTIFESLPAHAPSGDALVAELMAQVHTSISRLSLDQYWLRR</sequence>
<dbReference type="PANTHER" id="PTHR15922:SF2">
    <property type="entry name" value="NBAS SUBUNIT OF NRZ TETHERING COMPLEX"/>
    <property type="match status" value="1"/>
</dbReference>
<dbReference type="Proteomes" id="UP000030745">
    <property type="component" value="Unassembled WGS sequence"/>
</dbReference>
<dbReference type="InterPro" id="IPR036322">
    <property type="entry name" value="WD40_repeat_dom_sf"/>
</dbReference>
<accession>A0A067C1Y6</accession>
<dbReference type="GO" id="GO:0000149">
    <property type="term" value="F:SNARE binding"/>
    <property type="evidence" value="ECO:0007669"/>
    <property type="project" value="TreeGrafter"/>
</dbReference>
<dbReference type="EMBL" id="KK583238">
    <property type="protein sequence ID" value="KDO24774.1"/>
    <property type="molecule type" value="Genomic_DNA"/>
</dbReference>
<gene>
    <name evidence="1" type="ORF">SPRG_20810</name>
</gene>
<organism evidence="1 2">
    <name type="scientific">Saprolegnia parasitica (strain CBS 223.65)</name>
    <dbReference type="NCBI Taxonomy" id="695850"/>
    <lineage>
        <taxon>Eukaryota</taxon>
        <taxon>Sar</taxon>
        <taxon>Stramenopiles</taxon>
        <taxon>Oomycota</taxon>
        <taxon>Saprolegniomycetes</taxon>
        <taxon>Saprolegniales</taxon>
        <taxon>Saprolegniaceae</taxon>
        <taxon>Saprolegnia</taxon>
    </lineage>
</organism>
<name>A0A067C1Y6_SAPPC</name>
<evidence type="ECO:0000313" key="2">
    <source>
        <dbReference type="Proteomes" id="UP000030745"/>
    </source>
</evidence>
<dbReference type="SUPFAM" id="SSF50978">
    <property type="entry name" value="WD40 repeat-like"/>
    <property type="match status" value="1"/>
</dbReference>
<dbReference type="GO" id="GO:0006890">
    <property type="term" value="P:retrograde vesicle-mediated transport, Golgi to endoplasmic reticulum"/>
    <property type="evidence" value="ECO:0007669"/>
    <property type="project" value="TreeGrafter"/>
</dbReference>
<dbReference type="RefSeq" id="XP_012204514.1">
    <property type="nucleotide sequence ID" value="XM_012349124.1"/>
</dbReference>
<evidence type="ECO:0000313" key="1">
    <source>
        <dbReference type="EMBL" id="KDO24774.1"/>
    </source>
</evidence>
<keyword evidence="2" id="KW-1185">Reference proteome</keyword>
<dbReference type="OrthoDB" id="27490at2759"/>